<protein>
    <submittedName>
        <fullName evidence="5">Agmatinase</fullName>
        <ecNumber evidence="5">3.5.3.11</ecNumber>
    </submittedName>
</protein>
<sequence>MALEDAKHKVDEAFTDRELRGLSYENTFGGAVSFLRRLYTKDLAGVDIAVTGIPFDQAVTNRPGTRLGPRAIREASTLQSPDEPYGWPFRPLSELAIVDYGDLAFDYADVPSFPGVLTEHIRGILEHDVASVALGGDHYISFPILRAYAEKYGPMSLLQFDAHTDTWPDDNMERVDHGTMFYKAVKAGIVDPATSVQVGIRTTNEDTLGVNIIDSREVYEAGPAAVAQKIKAIMGDRPVYLSFDIDGLDPAFAPGTGTPVWGGLSSIQAAIILRDIAGLNIKGGDVVEVSPPYDTSGATAIAGAHIATQIICLLGYKRLGLGQGVSEGPA</sequence>
<gene>
    <name evidence="5" type="primary">speB</name>
    <name evidence="5" type="ORF">ACFORG_14650</name>
</gene>
<name>A0ABV7THB6_9RHOB</name>
<dbReference type="Proteomes" id="UP001595629">
    <property type="component" value="Unassembled WGS sequence"/>
</dbReference>
<accession>A0ABV7THB6</accession>
<dbReference type="InterPro" id="IPR023696">
    <property type="entry name" value="Ureohydrolase_dom_sf"/>
</dbReference>
<proteinExistence type="inferred from homology"/>
<dbReference type="InterPro" id="IPR006035">
    <property type="entry name" value="Ureohydrolase"/>
</dbReference>
<evidence type="ECO:0000256" key="1">
    <source>
        <dbReference type="ARBA" id="ARBA00009227"/>
    </source>
</evidence>
<dbReference type="PANTHER" id="PTHR11358:SF26">
    <property type="entry name" value="GUANIDINO ACID HYDROLASE, MITOCHONDRIAL"/>
    <property type="match status" value="1"/>
</dbReference>
<keyword evidence="3 4" id="KW-0378">Hydrolase</keyword>
<evidence type="ECO:0000256" key="3">
    <source>
        <dbReference type="ARBA" id="ARBA00022801"/>
    </source>
</evidence>
<dbReference type="EMBL" id="JBHRXI010000016">
    <property type="protein sequence ID" value="MFC3615007.1"/>
    <property type="molecule type" value="Genomic_DNA"/>
</dbReference>
<keyword evidence="2" id="KW-0479">Metal-binding</keyword>
<evidence type="ECO:0000313" key="6">
    <source>
        <dbReference type="Proteomes" id="UP001595629"/>
    </source>
</evidence>
<evidence type="ECO:0000256" key="4">
    <source>
        <dbReference type="RuleBase" id="RU003684"/>
    </source>
</evidence>
<organism evidence="5 6">
    <name type="scientific">Lutimaribacter marinistellae</name>
    <dbReference type="NCBI Taxonomy" id="1820329"/>
    <lineage>
        <taxon>Bacteria</taxon>
        <taxon>Pseudomonadati</taxon>
        <taxon>Pseudomonadota</taxon>
        <taxon>Alphaproteobacteria</taxon>
        <taxon>Rhodobacterales</taxon>
        <taxon>Roseobacteraceae</taxon>
        <taxon>Lutimaribacter</taxon>
    </lineage>
</organism>
<dbReference type="SUPFAM" id="SSF52768">
    <property type="entry name" value="Arginase/deacetylase"/>
    <property type="match status" value="1"/>
</dbReference>
<dbReference type="PIRSF" id="PIRSF036979">
    <property type="entry name" value="Arginase"/>
    <property type="match status" value="1"/>
</dbReference>
<dbReference type="NCBIfam" id="TIGR01230">
    <property type="entry name" value="agmatinase"/>
    <property type="match status" value="1"/>
</dbReference>
<comment type="caution">
    <text evidence="5">The sequence shown here is derived from an EMBL/GenBank/DDBJ whole genome shotgun (WGS) entry which is preliminary data.</text>
</comment>
<dbReference type="PROSITE" id="PS51409">
    <property type="entry name" value="ARGINASE_2"/>
    <property type="match status" value="1"/>
</dbReference>
<evidence type="ECO:0000256" key="2">
    <source>
        <dbReference type="ARBA" id="ARBA00022723"/>
    </source>
</evidence>
<dbReference type="RefSeq" id="WP_386736614.1">
    <property type="nucleotide sequence ID" value="NZ_JBHRXI010000016.1"/>
</dbReference>
<dbReference type="EC" id="3.5.3.11" evidence="5"/>
<dbReference type="GO" id="GO:0008783">
    <property type="term" value="F:agmatinase activity"/>
    <property type="evidence" value="ECO:0007669"/>
    <property type="project" value="UniProtKB-EC"/>
</dbReference>
<comment type="similarity">
    <text evidence="1">Belongs to the arginase family. Agmatinase subfamily.</text>
</comment>
<dbReference type="InterPro" id="IPR005925">
    <property type="entry name" value="Agmatinase-rel"/>
</dbReference>
<reference evidence="6" key="1">
    <citation type="journal article" date="2019" name="Int. J. Syst. Evol. Microbiol.">
        <title>The Global Catalogue of Microorganisms (GCM) 10K type strain sequencing project: providing services to taxonomists for standard genome sequencing and annotation.</title>
        <authorList>
            <consortium name="The Broad Institute Genomics Platform"/>
            <consortium name="The Broad Institute Genome Sequencing Center for Infectious Disease"/>
            <person name="Wu L."/>
            <person name="Ma J."/>
        </authorList>
    </citation>
    <scope>NUCLEOTIDE SEQUENCE [LARGE SCALE GENOMIC DNA]</scope>
    <source>
        <strain evidence="6">KCTC 42911</strain>
    </source>
</reference>
<dbReference type="Pfam" id="PF00491">
    <property type="entry name" value="Arginase"/>
    <property type="match status" value="1"/>
</dbReference>
<evidence type="ECO:0000313" key="5">
    <source>
        <dbReference type="EMBL" id="MFC3615007.1"/>
    </source>
</evidence>
<keyword evidence="6" id="KW-1185">Reference proteome</keyword>
<dbReference type="PANTHER" id="PTHR11358">
    <property type="entry name" value="ARGINASE/AGMATINASE"/>
    <property type="match status" value="1"/>
</dbReference>
<dbReference type="InterPro" id="IPR020855">
    <property type="entry name" value="Ureohydrolase_Mn_BS"/>
</dbReference>
<dbReference type="NCBIfam" id="NF002564">
    <property type="entry name" value="PRK02190.1"/>
    <property type="match status" value="1"/>
</dbReference>
<dbReference type="Gene3D" id="3.40.800.10">
    <property type="entry name" value="Ureohydrolase domain"/>
    <property type="match status" value="1"/>
</dbReference>
<dbReference type="CDD" id="cd11592">
    <property type="entry name" value="Agmatinase_PAH"/>
    <property type="match status" value="1"/>
</dbReference>
<dbReference type="PROSITE" id="PS01053">
    <property type="entry name" value="ARGINASE_1"/>
    <property type="match status" value="1"/>
</dbReference>